<dbReference type="SMART" id="SM01126">
    <property type="entry name" value="DDE_Tnp_IS1595"/>
    <property type="match status" value="1"/>
</dbReference>
<dbReference type="Proteomes" id="UP000005952">
    <property type="component" value="Chromosome"/>
</dbReference>
<dbReference type="OrthoDB" id="271821at2"/>
<protein>
    <recommendedName>
        <fullName evidence="1">ISXO2-like transposase domain-containing protein</fullName>
    </recommendedName>
</protein>
<gene>
    <name evidence="2" type="ORF">HYPDE_34493</name>
</gene>
<name>N0BEN9_9HYPH</name>
<dbReference type="InterPro" id="IPR053164">
    <property type="entry name" value="IS1016-like_transposase"/>
</dbReference>
<accession>N0BEN9</accession>
<dbReference type="PANTHER" id="PTHR47163:SF2">
    <property type="entry name" value="SI:DKEY-17M8.2"/>
    <property type="match status" value="1"/>
</dbReference>
<evidence type="ECO:0000313" key="3">
    <source>
        <dbReference type="Proteomes" id="UP000005952"/>
    </source>
</evidence>
<proteinExistence type="predicted"/>
<reference evidence="2 3" key="1">
    <citation type="journal article" date="2013" name="Genome Announc.">
        <title>Genome sequences for three denitrifying bacterial strains isolated from a uranium- and nitrate-contaminated subsurface environment.</title>
        <authorList>
            <person name="Venkatramanan R."/>
            <person name="Prakash O."/>
            <person name="Woyke T."/>
            <person name="Chain P."/>
            <person name="Goodwin L.A."/>
            <person name="Watson D."/>
            <person name="Brooks S."/>
            <person name="Kostka J.E."/>
            <person name="Green S.J."/>
        </authorList>
    </citation>
    <scope>NUCLEOTIDE SEQUENCE [LARGE SCALE GENOMIC DNA]</scope>
    <source>
        <strain evidence="2 3">1NES1</strain>
    </source>
</reference>
<dbReference type="RefSeq" id="WP_015598593.1">
    <property type="nucleotide sequence ID" value="NC_021172.1"/>
</dbReference>
<dbReference type="KEGG" id="hdt:HYPDE_34493"/>
<evidence type="ECO:0000259" key="1">
    <source>
        <dbReference type="SMART" id="SM01126"/>
    </source>
</evidence>
<organism evidence="2 3">
    <name type="scientific">Hyphomicrobium denitrificans 1NES1</name>
    <dbReference type="NCBI Taxonomy" id="670307"/>
    <lineage>
        <taxon>Bacteria</taxon>
        <taxon>Pseudomonadati</taxon>
        <taxon>Pseudomonadota</taxon>
        <taxon>Alphaproteobacteria</taxon>
        <taxon>Hyphomicrobiales</taxon>
        <taxon>Hyphomicrobiaceae</taxon>
        <taxon>Hyphomicrobium</taxon>
    </lineage>
</organism>
<sequence>MKREIKSLYQFFEAFPDEQAAIDHLRAIRWRDGAFCPYCNSKRVMHFSDKRTHKCHDCRQRFSIKVGTIFEDTKLPLRKWFAAIWLITSHKKGIASTQLAKDLQITQKTAWFVLHRLRYAARTRSFNRPLKGQVEIDESYFGGKEQNRHAADRKKGPKPKAIVFGMLERKGDLRAATIANLQGRTVRGRVFDNVKDGATLMTDEHSSYRELDGPYTVHSVNHSAGEFSRYFYIHTNGIEGAWSLFKRQIYGIHHHVSFKHLDRYLGEMCYRYNRRDMEEGERVNDLLSQVDGRLTYKALTYDQTKEDLRKAPKA</sequence>
<dbReference type="EMBL" id="CP005587">
    <property type="protein sequence ID" value="AGK58570.1"/>
    <property type="molecule type" value="Genomic_DNA"/>
</dbReference>
<dbReference type="InterPro" id="IPR024442">
    <property type="entry name" value="Transposase_Zn_ribbon"/>
</dbReference>
<feature type="domain" description="ISXO2-like transposase" evidence="1">
    <location>
        <begin position="129"/>
        <end position="273"/>
    </location>
</feature>
<keyword evidence="3" id="KW-1185">Reference proteome</keyword>
<dbReference type="Pfam" id="PF12762">
    <property type="entry name" value="DDE_Tnp_IS1595"/>
    <property type="match status" value="1"/>
</dbReference>
<evidence type="ECO:0000313" key="2">
    <source>
        <dbReference type="EMBL" id="AGK58570.1"/>
    </source>
</evidence>
<dbReference type="AlphaFoldDB" id="N0BEN9"/>
<dbReference type="InterPro" id="IPR024445">
    <property type="entry name" value="Tnp_ISXO2-like"/>
</dbReference>
<dbReference type="eggNOG" id="COG3677">
    <property type="taxonomic scope" value="Bacteria"/>
</dbReference>
<dbReference type="NCBIfam" id="NF033547">
    <property type="entry name" value="transpos_IS1595"/>
    <property type="match status" value="1"/>
</dbReference>
<dbReference type="PANTHER" id="PTHR47163">
    <property type="entry name" value="DDE_TNP_IS1595 DOMAIN-CONTAINING PROTEIN"/>
    <property type="match status" value="1"/>
</dbReference>
<dbReference type="HOGENOM" id="CLU_044348_1_2_5"/>
<dbReference type="STRING" id="670307.HYPDE_34493"/>
<dbReference type="Pfam" id="PF12760">
    <property type="entry name" value="Zn_ribbon_IS1595"/>
    <property type="match status" value="1"/>
</dbReference>